<dbReference type="Pfam" id="PF00722">
    <property type="entry name" value="Glyco_hydro_16"/>
    <property type="match status" value="1"/>
</dbReference>
<feature type="active site" description="Nucleophile" evidence="7">
    <location>
        <position position="101"/>
    </location>
</feature>
<dbReference type="GO" id="GO:0004553">
    <property type="term" value="F:hydrolase activity, hydrolyzing O-glycosyl compounds"/>
    <property type="evidence" value="ECO:0007669"/>
    <property type="project" value="InterPro"/>
</dbReference>
<evidence type="ECO:0000256" key="8">
    <source>
        <dbReference type="PIRSR" id="PIRSR005604-2"/>
    </source>
</evidence>
<evidence type="ECO:0000256" key="5">
    <source>
        <dbReference type="ARBA" id="ARBA00023295"/>
    </source>
</evidence>
<proteinExistence type="inferred from homology"/>
<name>A0A9J5YB76_SOLCO</name>
<feature type="chain" id="PRO_5039961323" description="Xyloglucan endotransglucosylase/hydrolase" evidence="9">
    <location>
        <begin position="24"/>
        <end position="291"/>
    </location>
</feature>
<dbReference type="AlphaFoldDB" id="A0A9J5YB76"/>
<evidence type="ECO:0000259" key="10">
    <source>
        <dbReference type="PROSITE" id="PS51762"/>
    </source>
</evidence>
<dbReference type="InterPro" id="IPR016455">
    <property type="entry name" value="XTH"/>
</dbReference>
<feature type="glycosylation site" description="N-linked (GlcNAc...) asparagine" evidence="8">
    <location>
        <position position="109"/>
    </location>
</feature>
<dbReference type="InterPro" id="IPR013320">
    <property type="entry name" value="ConA-like_dom_sf"/>
</dbReference>
<comment type="similarity">
    <text evidence="6">Belongs to the glycosyl hydrolase 16 family. XTH group 1 subfamily.</text>
</comment>
<sequence length="291" mass="32810">MANSHYLLLISIVLMGSLVVVLAAGNFNDLTEITWGDGRGKILDGGKGLSLSLDKLSGSGFQSKNEYLYGRFDMQIKFVPRNSAGTVTTFFLSSQGEGHDEIDFEFLGNVTGEPYTVHTNVYSQGKGNKEQQFHLWFDPTTAFHTYTIVWNANHIVFLVDEIPIRVYNNHESIGIAYPKSQPMKVYCSLWNADEWATQGGRVKTDWTQAPFTAYYRNINIDGCVVKSGASSCASRSTDSANNAKSWETHELDAKGRNRVRWVQSKHMVYNYCADSKRFPQGYSQECKRSRF</sequence>
<dbReference type="CDD" id="cd02176">
    <property type="entry name" value="GH16_XET"/>
    <property type="match status" value="1"/>
</dbReference>
<dbReference type="Pfam" id="PF06955">
    <property type="entry name" value="XET_C"/>
    <property type="match status" value="1"/>
</dbReference>
<keyword evidence="9" id="KW-0052">Apoplast</keyword>
<dbReference type="GO" id="GO:0071555">
    <property type="term" value="P:cell wall organization"/>
    <property type="evidence" value="ECO:0007669"/>
    <property type="project" value="UniProtKB-KW"/>
</dbReference>
<dbReference type="PROSITE" id="PS01034">
    <property type="entry name" value="GH16_1"/>
    <property type="match status" value="1"/>
</dbReference>
<dbReference type="PRINTS" id="PR00737">
    <property type="entry name" value="GLHYDRLASE16"/>
</dbReference>
<evidence type="ECO:0000256" key="1">
    <source>
        <dbReference type="ARBA" id="ARBA00022679"/>
    </source>
</evidence>
<dbReference type="PANTHER" id="PTHR31062">
    <property type="entry name" value="XYLOGLUCAN ENDOTRANSGLUCOSYLASE/HYDROLASE PROTEIN 8-RELATED"/>
    <property type="match status" value="1"/>
</dbReference>
<dbReference type="GO" id="GO:0048046">
    <property type="term" value="C:apoplast"/>
    <property type="evidence" value="ECO:0007669"/>
    <property type="project" value="UniProtKB-SubCell"/>
</dbReference>
<comment type="caution">
    <text evidence="11">The sequence shown here is derived from an EMBL/GenBank/DDBJ whole genome shotgun (WGS) entry which is preliminary data.</text>
</comment>
<gene>
    <name evidence="11" type="ORF">H5410_038626</name>
</gene>
<dbReference type="FunFam" id="2.60.120.200:FF:000025">
    <property type="entry name" value="Xyloglucan endotransglucosylase/hydrolase"/>
    <property type="match status" value="1"/>
</dbReference>
<dbReference type="PIRSF" id="PIRSF005604">
    <property type="entry name" value="XET"/>
    <property type="match status" value="1"/>
</dbReference>
<dbReference type="InterPro" id="IPR010713">
    <property type="entry name" value="XET_C"/>
</dbReference>
<dbReference type="SUPFAM" id="SSF49899">
    <property type="entry name" value="Concanavalin A-like lectins/glucanases"/>
    <property type="match status" value="1"/>
</dbReference>
<comment type="PTM">
    <text evidence="9">Contains at least one intrachain disulfide bond essential for its enzymatic activity.</text>
</comment>
<keyword evidence="9" id="KW-0964">Secreted</keyword>
<dbReference type="Gene3D" id="2.60.120.200">
    <property type="match status" value="1"/>
</dbReference>
<keyword evidence="12" id="KW-1185">Reference proteome</keyword>
<keyword evidence="5 9" id="KW-0326">Glycosidase</keyword>
<dbReference type="EC" id="2.4.1.207" evidence="9"/>
<keyword evidence="4" id="KW-0325">Glycoprotein</keyword>
<dbReference type="OrthoDB" id="4781at2759"/>
<dbReference type="GO" id="GO:0042546">
    <property type="term" value="P:cell wall biogenesis"/>
    <property type="evidence" value="ECO:0007669"/>
    <property type="project" value="InterPro"/>
</dbReference>
<dbReference type="InterPro" id="IPR008264">
    <property type="entry name" value="Beta_glucanase"/>
</dbReference>
<evidence type="ECO:0000313" key="12">
    <source>
        <dbReference type="Proteomes" id="UP000824120"/>
    </source>
</evidence>
<feature type="domain" description="GH16" evidence="10">
    <location>
        <begin position="21"/>
        <end position="215"/>
    </location>
</feature>
<keyword evidence="9" id="KW-0961">Cell wall biogenesis/degradation</keyword>
<evidence type="ECO:0000256" key="3">
    <source>
        <dbReference type="ARBA" id="ARBA00023157"/>
    </source>
</evidence>
<comment type="function">
    <text evidence="9">Catalyzes xyloglucan endohydrolysis (XEH) and/or endotransglycosylation (XET). Cleaves and religates xyloglucan polymers, an essential constituent of the primary cell wall, and thereby participates in cell wall construction of growing tissues.</text>
</comment>
<keyword evidence="3" id="KW-1015">Disulfide bond</keyword>
<organism evidence="11 12">
    <name type="scientific">Solanum commersonii</name>
    <name type="common">Commerson's wild potato</name>
    <name type="synonym">Commerson's nightshade</name>
    <dbReference type="NCBI Taxonomy" id="4109"/>
    <lineage>
        <taxon>Eukaryota</taxon>
        <taxon>Viridiplantae</taxon>
        <taxon>Streptophyta</taxon>
        <taxon>Embryophyta</taxon>
        <taxon>Tracheophyta</taxon>
        <taxon>Spermatophyta</taxon>
        <taxon>Magnoliopsida</taxon>
        <taxon>eudicotyledons</taxon>
        <taxon>Gunneridae</taxon>
        <taxon>Pentapetalae</taxon>
        <taxon>asterids</taxon>
        <taxon>lamiids</taxon>
        <taxon>Solanales</taxon>
        <taxon>Solanaceae</taxon>
        <taxon>Solanoideae</taxon>
        <taxon>Solaneae</taxon>
        <taxon>Solanum</taxon>
    </lineage>
</organism>
<protein>
    <recommendedName>
        <fullName evidence="9">Xyloglucan endotransglucosylase/hydrolase</fullName>
        <ecNumber evidence="9">2.4.1.207</ecNumber>
    </recommendedName>
</protein>
<feature type="signal peptide" evidence="9">
    <location>
        <begin position="1"/>
        <end position="23"/>
    </location>
</feature>
<dbReference type="GO" id="GO:0016762">
    <property type="term" value="F:xyloglucan:xyloglucosyl transferase activity"/>
    <property type="evidence" value="ECO:0007669"/>
    <property type="project" value="UniProtKB-EC"/>
</dbReference>
<dbReference type="GO" id="GO:0010411">
    <property type="term" value="P:xyloglucan metabolic process"/>
    <property type="evidence" value="ECO:0007669"/>
    <property type="project" value="InterPro"/>
</dbReference>
<keyword evidence="9" id="KW-0732">Signal</keyword>
<dbReference type="InterPro" id="IPR008263">
    <property type="entry name" value="GH16_AS"/>
</dbReference>
<keyword evidence="9" id="KW-0134">Cell wall</keyword>
<reference evidence="11 12" key="1">
    <citation type="submission" date="2020-09" db="EMBL/GenBank/DDBJ databases">
        <title>De no assembly of potato wild relative species, Solanum commersonii.</title>
        <authorList>
            <person name="Cho K."/>
        </authorList>
    </citation>
    <scope>NUCLEOTIDE SEQUENCE [LARGE SCALE GENOMIC DNA]</scope>
    <source>
        <strain evidence="11">LZ3.2</strain>
        <tissue evidence="11">Leaf</tissue>
    </source>
</reference>
<evidence type="ECO:0000256" key="4">
    <source>
        <dbReference type="ARBA" id="ARBA00023180"/>
    </source>
</evidence>
<dbReference type="Proteomes" id="UP000824120">
    <property type="component" value="Chromosome 7"/>
</dbReference>
<evidence type="ECO:0000256" key="9">
    <source>
        <dbReference type="RuleBase" id="RU361120"/>
    </source>
</evidence>
<dbReference type="InterPro" id="IPR000757">
    <property type="entry name" value="Beta-glucanase-like"/>
</dbReference>
<dbReference type="EMBL" id="JACXVP010000007">
    <property type="protein sequence ID" value="KAG5597394.1"/>
    <property type="molecule type" value="Genomic_DNA"/>
</dbReference>
<accession>A0A9J5YB76</accession>
<evidence type="ECO:0000256" key="2">
    <source>
        <dbReference type="ARBA" id="ARBA00022801"/>
    </source>
</evidence>
<feature type="active site" description="Proton donor" evidence="7">
    <location>
        <position position="105"/>
    </location>
</feature>
<comment type="subcellular location">
    <subcellularLocation>
        <location evidence="9">Secreted</location>
        <location evidence="9">Cell wall</location>
    </subcellularLocation>
    <subcellularLocation>
        <location evidence="9">Secreted</location>
        <location evidence="9">Extracellular space</location>
        <location evidence="9">Apoplast</location>
    </subcellularLocation>
</comment>
<keyword evidence="1 9" id="KW-0808">Transferase</keyword>
<evidence type="ECO:0000256" key="6">
    <source>
        <dbReference type="ARBA" id="ARBA00038488"/>
    </source>
</evidence>
<evidence type="ECO:0000313" key="11">
    <source>
        <dbReference type="EMBL" id="KAG5597394.1"/>
    </source>
</evidence>
<keyword evidence="2 9" id="KW-0378">Hydrolase</keyword>
<dbReference type="PROSITE" id="PS51762">
    <property type="entry name" value="GH16_2"/>
    <property type="match status" value="1"/>
</dbReference>
<dbReference type="InterPro" id="IPR044791">
    <property type="entry name" value="Beta-glucanase/XTH"/>
</dbReference>
<evidence type="ECO:0000256" key="7">
    <source>
        <dbReference type="PIRSR" id="PIRSR005604-1"/>
    </source>
</evidence>